<organism evidence="1 2">
    <name type="scientific">Corchorus olitorius</name>
    <dbReference type="NCBI Taxonomy" id="93759"/>
    <lineage>
        <taxon>Eukaryota</taxon>
        <taxon>Viridiplantae</taxon>
        <taxon>Streptophyta</taxon>
        <taxon>Embryophyta</taxon>
        <taxon>Tracheophyta</taxon>
        <taxon>Spermatophyta</taxon>
        <taxon>Magnoliopsida</taxon>
        <taxon>eudicotyledons</taxon>
        <taxon>Gunneridae</taxon>
        <taxon>Pentapetalae</taxon>
        <taxon>rosids</taxon>
        <taxon>malvids</taxon>
        <taxon>Malvales</taxon>
        <taxon>Malvaceae</taxon>
        <taxon>Grewioideae</taxon>
        <taxon>Apeibeae</taxon>
        <taxon>Corchorus</taxon>
    </lineage>
</organism>
<protein>
    <submittedName>
        <fullName evidence="1">Uncharacterized protein</fullName>
    </submittedName>
</protein>
<evidence type="ECO:0000313" key="1">
    <source>
        <dbReference type="EMBL" id="OMO61273.1"/>
    </source>
</evidence>
<accession>A0A1R3GT49</accession>
<keyword evidence="2" id="KW-1185">Reference proteome</keyword>
<gene>
    <name evidence="1" type="ORF">COLO4_33487</name>
</gene>
<reference evidence="2" key="1">
    <citation type="submission" date="2013-09" db="EMBL/GenBank/DDBJ databases">
        <title>Corchorus olitorius genome sequencing.</title>
        <authorList>
            <person name="Alam M."/>
            <person name="Haque M.S."/>
            <person name="Islam M.S."/>
            <person name="Emdad E.M."/>
            <person name="Islam M.M."/>
            <person name="Ahmed B."/>
            <person name="Halim A."/>
            <person name="Hossen Q.M.M."/>
            <person name="Hossain M.Z."/>
            <person name="Ahmed R."/>
            <person name="Khan M.M."/>
            <person name="Islam R."/>
            <person name="Rashid M.M."/>
            <person name="Khan S.A."/>
            <person name="Rahman M.S."/>
            <person name="Alam M."/>
            <person name="Yahiya A.S."/>
            <person name="Khan M.S."/>
            <person name="Azam M.S."/>
            <person name="Haque T."/>
            <person name="Lashkar M.Z.H."/>
            <person name="Akhand A.I."/>
            <person name="Morshed G."/>
            <person name="Roy S."/>
            <person name="Uddin K.S."/>
            <person name="Rabeya T."/>
            <person name="Hossain A.S."/>
            <person name="Chowdhury A."/>
            <person name="Snigdha A.R."/>
            <person name="Mortoza M.S."/>
            <person name="Matin S.A."/>
            <person name="Hoque S.M.E."/>
            <person name="Islam M.K."/>
            <person name="Roy D.K."/>
            <person name="Haider R."/>
            <person name="Moosa M.M."/>
            <person name="Elias S.M."/>
            <person name="Hasan A.M."/>
            <person name="Jahan S."/>
            <person name="Shafiuddin M."/>
            <person name="Mahmood N."/>
            <person name="Shommy N.S."/>
        </authorList>
    </citation>
    <scope>NUCLEOTIDE SEQUENCE [LARGE SCALE GENOMIC DNA]</scope>
    <source>
        <strain evidence="2">cv. O-4</strain>
    </source>
</reference>
<proteinExistence type="predicted"/>
<dbReference type="AlphaFoldDB" id="A0A1R3GT49"/>
<sequence length="64" mass="7218">MLISMVYSGLQLRVQGRERDRGQGREIVLGQRECKNLKVLVYVYVYSGGGFCMEGSRSCKMAPL</sequence>
<comment type="caution">
    <text evidence="1">The sequence shown here is derived from an EMBL/GenBank/DDBJ whole genome shotgun (WGS) entry which is preliminary data.</text>
</comment>
<evidence type="ECO:0000313" key="2">
    <source>
        <dbReference type="Proteomes" id="UP000187203"/>
    </source>
</evidence>
<dbReference type="EMBL" id="AWUE01021714">
    <property type="protein sequence ID" value="OMO61273.1"/>
    <property type="molecule type" value="Genomic_DNA"/>
</dbReference>
<dbReference type="Proteomes" id="UP000187203">
    <property type="component" value="Unassembled WGS sequence"/>
</dbReference>
<name>A0A1R3GT49_9ROSI</name>